<feature type="compositionally biased region" description="Polar residues" evidence="11">
    <location>
        <begin position="188"/>
        <end position="199"/>
    </location>
</feature>
<evidence type="ECO:0000256" key="8">
    <source>
        <dbReference type="ARBA" id="ARBA00023170"/>
    </source>
</evidence>
<dbReference type="SUPFAM" id="SSF57716">
    <property type="entry name" value="Glucocorticoid receptor-like (DNA-binding domain)"/>
    <property type="match status" value="1"/>
</dbReference>
<evidence type="ECO:0000313" key="14">
    <source>
        <dbReference type="EMBL" id="PNF16421.1"/>
    </source>
</evidence>
<dbReference type="EMBL" id="NEVH01024949">
    <property type="protein sequence ID" value="PNF16420.1"/>
    <property type="molecule type" value="Genomic_DNA"/>
</dbReference>
<feature type="domain" description="Nuclear receptor" evidence="12">
    <location>
        <begin position="21"/>
        <end position="96"/>
    </location>
</feature>
<reference evidence="14 15" key="1">
    <citation type="submission" date="2017-12" db="EMBL/GenBank/DDBJ databases">
        <title>Hemimetabolous genomes reveal molecular basis of termite eusociality.</title>
        <authorList>
            <person name="Harrison M.C."/>
            <person name="Jongepier E."/>
            <person name="Robertson H.M."/>
            <person name="Arning N."/>
            <person name="Bitard-Feildel T."/>
            <person name="Chao H."/>
            <person name="Childers C.P."/>
            <person name="Dinh H."/>
            <person name="Doddapaneni H."/>
            <person name="Dugan S."/>
            <person name="Gowin J."/>
            <person name="Greiner C."/>
            <person name="Han Y."/>
            <person name="Hu H."/>
            <person name="Hughes D.S.T."/>
            <person name="Huylmans A.-K."/>
            <person name="Kemena C."/>
            <person name="Kremer L.P.M."/>
            <person name="Lee S.L."/>
            <person name="Lopez-Ezquerra A."/>
            <person name="Mallet L."/>
            <person name="Monroy-Kuhn J.M."/>
            <person name="Moser A."/>
            <person name="Murali S.C."/>
            <person name="Muzny D.M."/>
            <person name="Otani S."/>
            <person name="Piulachs M.-D."/>
            <person name="Poelchau M."/>
            <person name="Qu J."/>
            <person name="Schaub F."/>
            <person name="Wada-Katsumata A."/>
            <person name="Worley K.C."/>
            <person name="Xie Q."/>
            <person name="Ylla G."/>
            <person name="Poulsen M."/>
            <person name="Gibbs R.A."/>
            <person name="Schal C."/>
            <person name="Richards S."/>
            <person name="Belles X."/>
            <person name="Korb J."/>
            <person name="Bornberg-Bauer E."/>
        </authorList>
    </citation>
    <scope>NUCLEOTIDE SEQUENCE [LARGE SCALE GENOMIC DNA]</scope>
    <source>
        <tissue evidence="14">Whole body</tissue>
    </source>
</reference>
<dbReference type="Gene3D" id="1.10.565.10">
    <property type="entry name" value="Retinoid X Receptor"/>
    <property type="match status" value="1"/>
</dbReference>
<comment type="similarity">
    <text evidence="10">Belongs to the nuclear hormone receptor family.</text>
</comment>
<dbReference type="PANTHER" id="PTHR24082:SF283">
    <property type="entry name" value="NUCLEAR HORMONE RECEPTOR HR96"/>
    <property type="match status" value="1"/>
</dbReference>
<keyword evidence="9 10" id="KW-0539">Nucleus</keyword>
<dbReference type="Pfam" id="PF00105">
    <property type="entry name" value="zf-C4"/>
    <property type="match status" value="1"/>
</dbReference>
<dbReference type="CDD" id="cd06966">
    <property type="entry name" value="NR_DBD_CAR"/>
    <property type="match status" value="1"/>
</dbReference>
<dbReference type="PROSITE" id="PS00031">
    <property type="entry name" value="NUCLEAR_REC_DBD_1"/>
    <property type="match status" value="1"/>
</dbReference>
<evidence type="ECO:0008006" key="16">
    <source>
        <dbReference type="Google" id="ProtNLM"/>
    </source>
</evidence>
<evidence type="ECO:0000259" key="13">
    <source>
        <dbReference type="PROSITE" id="PS51843"/>
    </source>
</evidence>
<evidence type="ECO:0000256" key="9">
    <source>
        <dbReference type="ARBA" id="ARBA00023242"/>
    </source>
</evidence>
<keyword evidence="6 10" id="KW-0238">DNA-binding</keyword>
<dbReference type="GO" id="GO:0000978">
    <property type="term" value="F:RNA polymerase II cis-regulatory region sequence-specific DNA binding"/>
    <property type="evidence" value="ECO:0007669"/>
    <property type="project" value="TreeGrafter"/>
</dbReference>
<dbReference type="InterPro" id="IPR050234">
    <property type="entry name" value="Nuclear_hormone_rcpt_NR1"/>
</dbReference>
<evidence type="ECO:0000256" key="11">
    <source>
        <dbReference type="SAM" id="MobiDB-lite"/>
    </source>
</evidence>
<dbReference type="PROSITE" id="PS51843">
    <property type="entry name" value="NR_LBD"/>
    <property type="match status" value="1"/>
</dbReference>
<feature type="region of interest" description="Disordered" evidence="11">
    <location>
        <begin position="188"/>
        <end position="223"/>
    </location>
</feature>
<dbReference type="Gene3D" id="3.30.50.10">
    <property type="entry name" value="Erythroid Transcription Factor GATA-1, subunit A"/>
    <property type="match status" value="1"/>
</dbReference>
<keyword evidence="2 10" id="KW-0479">Metal-binding</keyword>
<dbReference type="SMART" id="SM00399">
    <property type="entry name" value="ZnF_C4"/>
    <property type="match status" value="1"/>
</dbReference>
<evidence type="ECO:0000259" key="12">
    <source>
        <dbReference type="PROSITE" id="PS51030"/>
    </source>
</evidence>
<evidence type="ECO:0000256" key="4">
    <source>
        <dbReference type="ARBA" id="ARBA00022833"/>
    </source>
</evidence>
<evidence type="ECO:0000256" key="1">
    <source>
        <dbReference type="ARBA" id="ARBA00004123"/>
    </source>
</evidence>
<accession>A0A2J7PJA2</accession>
<evidence type="ECO:0000313" key="15">
    <source>
        <dbReference type="Proteomes" id="UP000235965"/>
    </source>
</evidence>
<feature type="domain" description="NR LBD" evidence="13">
    <location>
        <begin position="431"/>
        <end position="652"/>
    </location>
</feature>
<keyword evidence="7 10" id="KW-0804">Transcription</keyword>
<dbReference type="GO" id="GO:0006950">
    <property type="term" value="P:response to stress"/>
    <property type="evidence" value="ECO:0007669"/>
    <property type="project" value="UniProtKB-ARBA"/>
</dbReference>
<dbReference type="FunFam" id="3.30.50.10:FF:000042">
    <property type="entry name" value="Nuclear hormone receptor HR96"/>
    <property type="match status" value="1"/>
</dbReference>
<evidence type="ECO:0000256" key="7">
    <source>
        <dbReference type="ARBA" id="ARBA00023163"/>
    </source>
</evidence>
<evidence type="ECO:0000256" key="6">
    <source>
        <dbReference type="ARBA" id="ARBA00023125"/>
    </source>
</evidence>
<keyword evidence="5 10" id="KW-0805">Transcription regulation</keyword>
<keyword evidence="15" id="KW-1185">Reference proteome</keyword>
<comment type="caution">
    <text evidence="14">The sequence shown here is derived from an EMBL/GenBank/DDBJ whole genome shotgun (WGS) entry which is preliminary data.</text>
</comment>
<dbReference type="GO" id="GO:0045944">
    <property type="term" value="P:positive regulation of transcription by RNA polymerase II"/>
    <property type="evidence" value="ECO:0007669"/>
    <property type="project" value="TreeGrafter"/>
</dbReference>
<evidence type="ECO:0000256" key="3">
    <source>
        <dbReference type="ARBA" id="ARBA00022771"/>
    </source>
</evidence>
<evidence type="ECO:0000256" key="2">
    <source>
        <dbReference type="ARBA" id="ARBA00022723"/>
    </source>
</evidence>
<organism evidence="14 15">
    <name type="scientific">Cryptotermes secundus</name>
    <dbReference type="NCBI Taxonomy" id="105785"/>
    <lineage>
        <taxon>Eukaryota</taxon>
        <taxon>Metazoa</taxon>
        <taxon>Ecdysozoa</taxon>
        <taxon>Arthropoda</taxon>
        <taxon>Hexapoda</taxon>
        <taxon>Insecta</taxon>
        <taxon>Pterygota</taxon>
        <taxon>Neoptera</taxon>
        <taxon>Polyneoptera</taxon>
        <taxon>Dictyoptera</taxon>
        <taxon>Blattodea</taxon>
        <taxon>Blattoidea</taxon>
        <taxon>Termitoidae</taxon>
        <taxon>Kalotermitidae</taxon>
        <taxon>Cryptotermitinae</taxon>
        <taxon>Cryptotermes</taxon>
    </lineage>
</organism>
<feature type="compositionally biased region" description="Low complexity" evidence="11">
    <location>
        <begin position="206"/>
        <end position="223"/>
    </location>
</feature>
<dbReference type="PROSITE" id="PS51030">
    <property type="entry name" value="NUCLEAR_REC_DBD_2"/>
    <property type="match status" value="1"/>
</dbReference>
<dbReference type="STRING" id="105785.A0A2J7PJA2"/>
<dbReference type="SUPFAM" id="SSF48508">
    <property type="entry name" value="Nuclear receptor ligand-binding domain"/>
    <property type="match status" value="1"/>
</dbReference>
<dbReference type="PRINTS" id="PR00047">
    <property type="entry name" value="STROIDFINGER"/>
</dbReference>
<protein>
    <recommendedName>
        <fullName evidence="16">Nuclear hormone receptor HR96</fullName>
    </recommendedName>
</protein>
<keyword evidence="4 10" id="KW-0862">Zinc</keyword>
<dbReference type="CDD" id="cd06929">
    <property type="entry name" value="NR_LBD_F1"/>
    <property type="match status" value="1"/>
</dbReference>
<gene>
    <name evidence="14" type="ORF">B7P43_G10298</name>
</gene>
<dbReference type="OrthoDB" id="6352325at2759"/>
<dbReference type="GO" id="GO:0030154">
    <property type="term" value="P:cell differentiation"/>
    <property type="evidence" value="ECO:0007669"/>
    <property type="project" value="TreeGrafter"/>
</dbReference>
<dbReference type="GO" id="GO:0005634">
    <property type="term" value="C:nucleus"/>
    <property type="evidence" value="ECO:0007669"/>
    <property type="project" value="UniProtKB-SubCell"/>
</dbReference>
<dbReference type="InterPro" id="IPR001628">
    <property type="entry name" value="Znf_hrmn_rcpt"/>
</dbReference>
<evidence type="ECO:0000256" key="10">
    <source>
        <dbReference type="RuleBase" id="RU004334"/>
    </source>
</evidence>
<dbReference type="Pfam" id="PF00104">
    <property type="entry name" value="Hormone_recep"/>
    <property type="match status" value="1"/>
</dbReference>
<dbReference type="GO" id="GO:0000122">
    <property type="term" value="P:negative regulation of transcription by RNA polymerase II"/>
    <property type="evidence" value="ECO:0007669"/>
    <property type="project" value="TreeGrafter"/>
</dbReference>
<dbReference type="PRINTS" id="PR00398">
    <property type="entry name" value="STRDHORMONER"/>
</dbReference>
<dbReference type="InterPro" id="IPR000536">
    <property type="entry name" value="Nucl_hrmn_rcpt_lig-bd"/>
</dbReference>
<proteinExistence type="inferred from homology"/>
<dbReference type="InterPro" id="IPR035500">
    <property type="entry name" value="NHR-like_dom_sf"/>
</dbReference>
<name>A0A2J7PJA2_9NEOP</name>
<dbReference type="InterPro" id="IPR013088">
    <property type="entry name" value="Znf_NHR/GATA"/>
</dbReference>
<keyword evidence="3 10" id="KW-0863">Zinc-finger</keyword>
<dbReference type="PANTHER" id="PTHR24082">
    <property type="entry name" value="NUCLEAR HORMONE RECEPTOR"/>
    <property type="match status" value="1"/>
</dbReference>
<keyword evidence="8 10" id="KW-0675">Receptor</keyword>
<dbReference type="Proteomes" id="UP000235965">
    <property type="component" value="Unassembled WGS sequence"/>
</dbReference>
<evidence type="ECO:0000256" key="5">
    <source>
        <dbReference type="ARBA" id="ARBA00023015"/>
    </source>
</evidence>
<dbReference type="InterPro" id="IPR001723">
    <property type="entry name" value="Nuclear_hrmn_rcpt"/>
</dbReference>
<dbReference type="SMART" id="SM00430">
    <property type="entry name" value="HOLI"/>
    <property type="match status" value="1"/>
</dbReference>
<sequence length="652" mass="72977">MTMDADIKSPGVDVPGVKGDPKICGVCGDRALGYNFNAVTCESCKAFFRRNALKKKEFRCPFTETCDITVVTRRFCQRCRLRKCLAIGMRKDYIMSEEDKVMKRQKIELNRAKKRPLNDSESHSKLKCKPFDDNIESVADAGLSMSSVSSCPEQDSVSAPDVRKTWVADGLQSTDNFSNVTRLNTVSPRASMSTDSHQMSEPFPSPTSAASIPSPSSPPDSATVAASKTLEMLSDNTNKQIGAVSVITSPVVTQGLVHPCLSDDDGSVMQRAILHHTSREAHLPETNETPLLSYLIGSAKADDMSPEGYIISSPQPAPVVSVIKKEASVSQNVNSWDSRRQNDVITSTDGQWTGVVRDNSRENAAKEILQDVQRIPVAPNSIESILSEAIKLEFEAYSSLAKSHQNSRELNDAERAKLNELIVANKCLHEPLDDDLSTLVGDDTRFKTSAEHSPVLLDVINLTAIAIRRIIKTSKKINAFKNMCQEDQVALLKGGCTEILILRSAMTYDPDTDLWKIPHTQAYLNVKVDVLKEARGNIYEEHQRFLRTFDPRWRTDENIMLILSAITLFTPDRPRVVHHDVIKLEQNSYYYLLRRYLESVYAGCEARSVFLKLIQKISELHRLNDDHVRVYLDVNPKDVEPLLIEIFDLKPH</sequence>
<dbReference type="AlphaFoldDB" id="A0A2J7PJA2"/>
<dbReference type="FunCoup" id="A0A2J7PJA2">
    <property type="interactions" value="53"/>
</dbReference>
<dbReference type="InParanoid" id="A0A2J7PJA2"/>
<dbReference type="GO" id="GO:0008270">
    <property type="term" value="F:zinc ion binding"/>
    <property type="evidence" value="ECO:0007669"/>
    <property type="project" value="UniProtKB-KW"/>
</dbReference>
<dbReference type="FunFam" id="1.10.565.10:FF:000035">
    <property type="entry name" value="Nuclear hormone receptor HR96"/>
    <property type="match status" value="1"/>
</dbReference>
<dbReference type="GO" id="GO:0004879">
    <property type="term" value="F:nuclear receptor activity"/>
    <property type="evidence" value="ECO:0007669"/>
    <property type="project" value="TreeGrafter"/>
</dbReference>
<comment type="subcellular location">
    <subcellularLocation>
        <location evidence="1 10">Nucleus</location>
    </subcellularLocation>
</comment>
<dbReference type="EMBL" id="NEVH01024949">
    <property type="protein sequence ID" value="PNF16421.1"/>
    <property type="molecule type" value="Genomic_DNA"/>
</dbReference>